<protein>
    <recommendedName>
        <fullName evidence="5">ATPase AAA-type core domain-containing protein</fullName>
    </recommendedName>
</protein>
<keyword evidence="2" id="KW-0812">Transmembrane</keyword>
<dbReference type="PANTHER" id="PTHR23070">
    <property type="entry name" value="BCS1 AAA-TYPE ATPASE"/>
    <property type="match status" value="1"/>
</dbReference>
<sequence>MPSASQGSGGVCGSYYKRIGKAWKRSYLVHGRQASGKEQLVAAIANKLGYDVYDLYIGLVANKAQLKEILMADVLDVSDGLWAPDERIFVFVSDEAKQDTVFPAARAGSVAMDTSDFQMLKSTVKLHLSVEDHRLLGEIKGLMMIGRRRSTSASSWRWCWGRTAAPIRTWCLKRVAEHLKSKKTKTSPASPSPFATPPPQPFAPASITHNHPSHQQHRRMLSSTHLARVLAELKRGPGPSSHHRVFSSSGHWIIRRQFLMNLVSHCFTIYAFYMGAIFWPPEFPEGSGASALVPVFVALFFVALLGRKKSNAYGFLVGGTSGFLSGVCSIMSTNQWVMLPLLAISCCGLFTPVLQPAPDRWYDGPGLFKFIVVYMTRGLSYMAACVLGTVAPPLGWHRQALLLVGSIAAIVHGMLIHFYMLQSPLEMLYGSCNRLGEMDMDKRLAVRQENAIEALREFAEATGNTLPKNLKSLRKPQSC</sequence>
<evidence type="ECO:0000313" key="4">
    <source>
        <dbReference type="Proteomes" id="UP000001514"/>
    </source>
</evidence>
<dbReference type="Proteomes" id="UP000001514">
    <property type="component" value="Unassembled WGS sequence"/>
</dbReference>
<feature type="transmembrane region" description="Helical" evidence="2">
    <location>
        <begin position="286"/>
        <end position="305"/>
    </location>
</feature>
<accession>D8S039</accession>
<dbReference type="Gramene" id="EFJ22406">
    <property type="protein sequence ID" value="EFJ22406"/>
    <property type="gene ID" value="SELMODRAFT_416690"/>
</dbReference>
<evidence type="ECO:0008006" key="5">
    <source>
        <dbReference type="Google" id="ProtNLM"/>
    </source>
</evidence>
<dbReference type="HOGENOM" id="CLU_036446_0_0_1"/>
<dbReference type="InterPro" id="IPR027417">
    <property type="entry name" value="P-loop_NTPase"/>
</dbReference>
<dbReference type="eggNOG" id="KOG0743">
    <property type="taxonomic scope" value="Eukaryota"/>
</dbReference>
<dbReference type="STRING" id="88036.D8S039"/>
<feature type="transmembrane region" description="Helical" evidence="2">
    <location>
        <begin position="367"/>
        <end position="394"/>
    </location>
</feature>
<gene>
    <name evidence="3" type="ORF">SELMODRAFT_416690</name>
</gene>
<name>D8S039_SELML</name>
<proteinExistence type="predicted"/>
<evidence type="ECO:0000256" key="1">
    <source>
        <dbReference type="SAM" id="MobiDB-lite"/>
    </source>
</evidence>
<organism evidence="4">
    <name type="scientific">Selaginella moellendorffii</name>
    <name type="common">Spikemoss</name>
    <dbReference type="NCBI Taxonomy" id="88036"/>
    <lineage>
        <taxon>Eukaryota</taxon>
        <taxon>Viridiplantae</taxon>
        <taxon>Streptophyta</taxon>
        <taxon>Embryophyta</taxon>
        <taxon>Tracheophyta</taxon>
        <taxon>Lycopodiopsida</taxon>
        <taxon>Selaginellales</taxon>
        <taxon>Selaginellaceae</taxon>
        <taxon>Selaginella</taxon>
    </lineage>
</organism>
<feature type="region of interest" description="Disordered" evidence="1">
    <location>
        <begin position="182"/>
        <end position="211"/>
    </location>
</feature>
<dbReference type="Gene3D" id="3.40.50.300">
    <property type="entry name" value="P-loop containing nucleotide triphosphate hydrolases"/>
    <property type="match status" value="1"/>
</dbReference>
<evidence type="ECO:0000256" key="2">
    <source>
        <dbReference type="SAM" id="Phobius"/>
    </source>
</evidence>
<dbReference type="KEGG" id="smo:SELMODRAFT_416690"/>
<keyword evidence="2" id="KW-0472">Membrane</keyword>
<dbReference type="EMBL" id="GL377596">
    <property type="protein sequence ID" value="EFJ22406.1"/>
    <property type="molecule type" value="Genomic_DNA"/>
</dbReference>
<dbReference type="AlphaFoldDB" id="D8S039"/>
<keyword evidence="2" id="KW-1133">Transmembrane helix</keyword>
<feature type="transmembrane region" description="Helical" evidence="2">
    <location>
        <begin position="258"/>
        <end position="280"/>
    </location>
</feature>
<keyword evidence="4" id="KW-1185">Reference proteome</keyword>
<feature type="transmembrane region" description="Helical" evidence="2">
    <location>
        <begin position="312"/>
        <end position="332"/>
    </location>
</feature>
<feature type="compositionally biased region" description="Pro residues" evidence="1">
    <location>
        <begin position="190"/>
        <end position="202"/>
    </location>
</feature>
<reference evidence="3 4" key="1">
    <citation type="journal article" date="2011" name="Science">
        <title>The Selaginella genome identifies genetic changes associated with the evolution of vascular plants.</title>
        <authorList>
            <person name="Banks J.A."/>
            <person name="Nishiyama T."/>
            <person name="Hasebe M."/>
            <person name="Bowman J.L."/>
            <person name="Gribskov M."/>
            <person name="dePamphilis C."/>
            <person name="Albert V.A."/>
            <person name="Aono N."/>
            <person name="Aoyama T."/>
            <person name="Ambrose B.A."/>
            <person name="Ashton N.W."/>
            <person name="Axtell M.J."/>
            <person name="Barker E."/>
            <person name="Barker M.S."/>
            <person name="Bennetzen J.L."/>
            <person name="Bonawitz N.D."/>
            <person name="Chapple C."/>
            <person name="Cheng C."/>
            <person name="Correa L.G."/>
            <person name="Dacre M."/>
            <person name="DeBarry J."/>
            <person name="Dreyer I."/>
            <person name="Elias M."/>
            <person name="Engstrom E.M."/>
            <person name="Estelle M."/>
            <person name="Feng L."/>
            <person name="Finet C."/>
            <person name="Floyd S.K."/>
            <person name="Frommer W.B."/>
            <person name="Fujita T."/>
            <person name="Gramzow L."/>
            <person name="Gutensohn M."/>
            <person name="Harholt J."/>
            <person name="Hattori M."/>
            <person name="Heyl A."/>
            <person name="Hirai T."/>
            <person name="Hiwatashi Y."/>
            <person name="Ishikawa M."/>
            <person name="Iwata M."/>
            <person name="Karol K.G."/>
            <person name="Koehler B."/>
            <person name="Kolukisaoglu U."/>
            <person name="Kubo M."/>
            <person name="Kurata T."/>
            <person name="Lalonde S."/>
            <person name="Li K."/>
            <person name="Li Y."/>
            <person name="Litt A."/>
            <person name="Lyons E."/>
            <person name="Manning G."/>
            <person name="Maruyama T."/>
            <person name="Michael T.P."/>
            <person name="Mikami K."/>
            <person name="Miyazaki S."/>
            <person name="Morinaga S."/>
            <person name="Murata T."/>
            <person name="Mueller-Roeber B."/>
            <person name="Nelson D.R."/>
            <person name="Obara M."/>
            <person name="Oguri Y."/>
            <person name="Olmstead R.G."/>
            <person name="Onodera N."/>
            <person name="Petersen B.L."/>
            <person name="Pils B."/>
            <person name="Prigge M."/>
            <person name="Rensing S.A."/>
            <person name="Riano-Pachon D.M."/>
            <person name="Roberts A.W."/>
            <person name="Sato Y."/>
            <person name="Scheller H.V."/>
            <person name="Schulz B."/>
            <person name="Schulz C."/>
            <person name="Shakirov E.V."/>
            <person name="Shibagaki N."/>
            <person name="Shinohara N."/>
            <person name="Shippen D.E."/>
            <person name="Soerensen I."/>
            <person name="Sotooka R."/>
            <person name="Sugimoto N."/>
            <person name="Sugita M."/>
            <person name="Sumikawa N."/>
            <person name="Tanurdzic M."/>
            <person name="Theissen G."/>
            <person name="Ulvskov P."/>
            <person name="Wakazuki S."/>
            <person name="Weng J.K."/>
            <person name="Willats W.W."/>
            <person name="Wipf D."/>
            <person name="Wolf P.G."/>
            <person name="Yang L."/>
            <person name="Zimmer A.D."/>
            <person name="Zhu Q."/>
            <person name="Mitros T."/>
            <person name="Hellsten U."/>
            <person name="Loque D."/>
            <person name="Otillar R."/>
            <person name="Salamov A."/>
            <person name="Schmutz J."/>
            <person name="Shapiro H."/>
            <person name="Lindquist E."/>
            <person name="Lucas S."/>
            <person name="Rokhsar D."/>
            <person name="Grigoriev I.V."/>
        </authorList>
    </citation>
    <scope>NUCLEOTIDE SEQUENCE [LARGE SCALE GENOMIC DNA]</scope>
</reference>
<dbReference type="InParanoid" id="D8S039"/>
<feature type="transmembrane region" description="Helical" evidence="2">
    <location>
        <begin position="400"/>
        <end position="421"/>
    </location>
</feature>
<evidence type="ECO:0000313" key="3">
    <source>
        <dbReference type="EMBL" id="EFJ22406.1"/>
    </source>
</evidence>
<dbReference type="InterPro" id="IPR050747">
    <property type="entry name" value="Mitochondrial_chaperone_BCS1"/>
</dbReference>